<evidence type="ECO:0000256" key="2">
    <source>
        <dbReference type="ARBA" id="ARBA00022737"/>
    </source>
</evidence>
<reference evidence="4" key="1">
    <citation type="submission" date="2020-07" db="EMBL/GenBank/DDBJ databases">
        <authorList>
            <person name="Ferguson B K."/>
        </authorList>
    </citation>
    <scope>NUCLEOTIDE SEQUENCE</scope>
    <source>
        <strain evidence="4">L06</strain>
    </source>
</reference>
<keyword evidence="1" id="KW-0433">Leucine-rich repeat</keyword>
<dbReference type="Pfam" id="PF13855">
    <property type="entry name" value="LRR_8"/>
    <property type="match status" value="2"/>
</dbReference>
<dbReference type="SUPFAM" id="SSF52058">
    <property type="entry name" value="L domain-like"/>
    <property type="match status" value="1"/>
</dbReference>
<dbReference type="EMBL" id="CADCXW020000009">
    <property type="protein sequence ID" value="CAD1542188.1"/>
    <property type="molecule type" value="Genomic_DNA"/>
</dbReference>
<feature type="transmembrane region" description="Helical" evidence="3">
    <location>
        <begin position="249"/>
        <end position="272"/>
    </location>
</feature>
<dbReference type="AlphaFoldDB" id="A0A6V7ISL2"/>
<dbReference type="Gene3D" id="3.80.10.10">
    <property type="entry name" value="Ribonuclease Inhibitor"/>
    <property type="match status" value="2"/>
</dbReference>
<evidence type="ECO:0000313" key="4">
    <source>
        <dbReference type="EMBL" id="CAD1542188.1"/>
    </source>
</evidence>
<dbReference type="InterPro" id="IPR032675">
    <property type="entry name" value="LRR_dom_sf"/>
</dbReference>
<dbReference type="PANTHER" id="PTHR24366:SF96">
    <property type="entry name" value="LEUCINE RICH REPEAT CONTAINING 53"/>
    <property type="match status" value="1"/>
</dbReference>
<dbReference type="InterPro" id="IPR001611">
    <property type="entry name" value="Leu-rich_rpt"/>
</dbReference>
<dbReference type="InterPro" id="IPR003591">
    <property type="entry name" value="Leu-rich_rpt_typical-subtyp"/>
</dbReference>
<organism evidence="4">
    <name type="scientific">Bracon brevicornis</name>
    <dbReference type="NCBI Taxonomy" id="1563983"/>
    <lineage>
        <taxon>Eukaryota</taxon>
        <taxon>Metazoa</taxon>
        <taxon>Ecdysozoa</taxon>
        <taxon>Arthropoda</taxon>
        <taxon>Hexapoda</taxon>
        <taxon>Insecta</taxon>
        <taxon>Pterygota</taxon>
        <taxon>Neoptera</taxon>
        <taxon>Endopterygota</taxon>
        <taxon>Hymenoptera</taxon>
        <taxon>Apocrita</taxon>
        <taxon>Ichneumonoidea</taxon>
        <taxon>Braconidae</taxon>
        <taxon>Braconinae</taxon>
        <taxon>Bracon</taxon>
    </lineage>
</organism>
<protein>
    <recommendedName>
        <fullName evidence="5">LRRCT domain-containing protein</fullName>
    </recommendedName>
</protein>
<evidence type="ECO:0000256" key="1">
    <source>
        <dbReference type="ARBA" id="ARBA00022614"/>
    </source>
</evidence>
<keyword evidence="2" id="KW-0677">Repeat</keyword>
<keyword evidence="3" id="KW-0812">Transmembrane</keyword>
<keyword evidence="3" id="KW-1133">Transmembrane helix</keyword>
<gene>
    <name evidence="4" type="ORF">BBRV_LOCUS32197</name>
</gene>
<name>A0A6V7ISL2_9HYME</name>
<keyword evidence="3" id="KW-0472">Membrane</keyword>
<accession>A0A6V7ISL2</accession>
<dbReference type="PANTHER" id="PTHR24366">
    <property type="entry name" value="IG(IMMUNOGLOBULIN) AND LRR(LEUCINE RICH REPEAT) DOMAINS"/>
    <property type="match status" value="1"/>
</dbReference>
<proteinExistence type="predicted"/>
<sequence>MPSNNLVLTPKLITLNLANNLIENVPADSLSSLKNLKYLNLASNMIRSIADDAFKQLQELTYLSLEDNYLTKVPTITLSNLNALSSLILSKNPLSTIESQAFGNMLELKHLDLRECKIKNIDAIAFTDNANLETIYLDGNRELEELPQKVLYGSYKNLKTVSIRNCHLSTLQPTQFPVDQLTTLRLGGNPLVCNCSVQWLWSLIHTEEERNETHLSLDSDEIVCADEEFFSKPLKTLTEGSLRCRMSTLYLTLSAAGCLMATGIILALIAYVTRVKRQKRPSFAPPNRPELLVYVEPNTDTAKSQPRLIARKEEELYDLPHGKPTVDHESFYEAPYCNPRSTTTTRSTTEGVYAVADVTDLRDTPPEVLSLYRIHQNTPASPKPSRTRRTLPTGYDYEYRPPLPHHKPHIVFV</sequence>
<evidence type="ECO:0008006" key="5">
    <source>
        <dbReference type="Google" id="ProtNLM"/>
    </source>
</evidence>
<dbReference type="SMART" id="SM00369">
    <property type="entry name" value="LRR_TYP"/>
    <property type="match status" value="5"/>
</dbReference>
<dbReference type="PROSITE" id="PS51450">
    <property type="entry name" value="LRR"/>
    <property type="match status" value="2"/>
</dbReference>
<evidence type="ECO:0000256" key="3">
    <source>
        <dbReference type="SAM" id="Phobius"/>
    </source>
</evidence>